<evidence type="ECO:0000256" key="2">
    <source>
        <dbReference type="ARBA" id="ARBA00010173"/>
    </source>
</evidence>
<keyword evidence="5 11" id="KW-0808">Transferase</keyword>
<dbReference type="NCBIfam" id="TIGR00322">
    <property type="entry name" value="diphth2_R"/>
    <property type="match status" value="1"/>
</dbReference>
<dbReference type="InterPro" id="IPR042265">
    <property type="entry name" value="DPH1/DPH2_3"/>
</dbReference>
<accession>A0A067QWF0</accession>
<dbReference type="Gene3D" id="3.40.50.11850">
    <property type="entry name" value="Diphthamide synthesis DPH1/DPH2 domain 2"/>
    <property type="match status" value="1"/>
</dbReference>
<evidence type="ECO:0000256" key="4">
    <source>
        <dbReference type="ARBA" id="ARBA00021915"/>
    </source>
</evidence>
<evidence type="ECO:0000256" key="3">
    <source>
        <dbReference type="ARBA" id="ARBA00012221"/>
    </source>
</evidence>
<keyword evidence="9" id="KW-0411">Iron-sulfur</keyword>
<dbReference type="FunFam" id="3.40.50.11850:FF:000001">
    <property type="entry name" value="2-(3-amino-3-carboxypropyl)histidine synthase subunit 1"/>
    <property type="match status" value="1"/>
</dbReference>
<organism evidence="12 13">
    <name type="scientific">Zootermopsis nevadensis</name>
    <name type="common">Dampwood termite</name>
    <dbReference type="NCBI Taxonomy" id="136037"/>
    <lineage>
        <taxon>Eukaryota</taxon>
        <taxon>Metazoa</taxon>
        <taxon>Ecdysozoa</taxon>
        <taxon>Arthropoda</taxon>
        <taxon>Hexapoda</taxon>
        <taxon>Insecta</taxon>
        <taxon>Pterygota</taxon>
        <taxon>Neoptera</taxon>
        <taxon>Polyneoptera</taxon>
        <taxon>Dictyoptera</taxon>
        <taxon>Blattodea</taxon>
        <taxon>Blattoidea</taxon>
        <taxon>Termitoidae</taxon>
        <taxon>Termopsidae</taxon>
        <taxon>Zootermopsis</taxon>
    </lineage>
</organism>
<dbReference type="GO" id="GO:0017183">
    <property type="term" value="P:protein histidyl modification to diphthamide"/>
    <property type="evidence" value="ECO:0007669"/>
    <property type="project" value="UniProtKB-UniRule"/>
</dbReference>
<keyword evidence="13" id="KW-1185">Reference proteome</keyword>
<dbReference type="InterPro" id="IPR042263">
    <property type="entry name" value="DPH1/DPH2_1"/>
</dbReference>
<proteinExistence type="inferred from homology"/>
<dbReference type="AlphaFoldDB" id="A0A067QWF0"/>
<dbReference type="InParanoid" id="A0A067QWF0"/>
<dbReference type="PANTHER" id="PTHR10762:SF1">
    <property type="entry name" value="2-(3-AMINO-3-CARBOXYPROPYL)HISTIDINE SYNTHASE SUBUNIT 1"/>
    <property type="match status" value="1"/>
</dbReference>
<comment type="function">
    <text evidence="11">Catalyzes the first step of diphthamide biosynthesis, a post-translational modification of histidine which occurs in elongation factor 2.</text>
</comment>
<dbReference type="PANTHER" id="PTHR10762">
    <property type="entry name" value="DIPHTHAMIDE BIOSYNTHESIS PROTEIN"/>
    <property type="match status" value="1"/>
</dbReference>
<dbReference type="PIRSF" id="PIRSF004967">
    <property type="entry name" value="DPH1"/>
    <property type="match status" value="1"/>
</dbReference>
<comment type="catalytic activity">
    <reaction evidence="10 11">
        <text>L-histidyl-[translation elongation factor 2] + S-adenosyl-L-methionine = 2-[(3S)-amino-3-carboxypropyl]-L-histidyl-[translation elongation factor 2] + S-methyl-5'-thioadenosine + H(+)</text>
        <dbReference type="Rhea" id="RHEA:36783"/>
        <dbReference type="Rhea" id="RHEA-COMP:9748"/>
        <dbReference type="Rhea" id="RHEA-COMP:9749"/>
        <dbReference type="ChEBI" id="CHEBI:15378"/>
        <dbReference type="ChEBI" id="CHEBI:17509"/>
        <dbReference type="ChEBI" id="CHEBI:29979"/>
        <dbReference type="ChEBI" id="CHEBI:59789"/>
        <dbReference type="ChEBI" id="CHEBI:73995"/>
        <dbReference type="EC" id="2.5.1.108"/>
    </reaction>
</comment>
<dbReference type="Gene3D" id="3.40.50.11840">
    <property type="entry name" value="Diphthamide synthesis DPH1/DPH2 domain 1"/>
    <property type="match status" value="1"/>
</dbReference>
<dbReference type="GO" id="GO:0090560">
    <property type="term" value="F:2-(3-amino-3-carboxypropyl)histidine synthase activity"/>
    <property type="evidence" value="ECO:0007669"/>
    <property type="project" value="UniProtKB-UniRule"/>
</dbReference>
<dbReference type="Proteomes" id="UP000027135">
    <property type="component" value="Unassembled WGS sequence"/>
</dbReference>
<gene>
    <name evidence="12" type="ORF">L798_11634</name>
</gene>
<dbReference type="FunCoup" id="A0A067QWF0">
    <property type="interactions" value="1354"/>
</dbReference>
<dbReference type="EC" id="2.5.1.108" evidence="3 11"/>
<name>A0A067QWF0_ZOONE</name>
<evidence type="ECO:0000256" key="9">
    <source>
        <dbReference type="ARBA" id="ARBA00023014"/>
    </source>
</evidence>
<evidence type="ECO:0000256" key="11">
    <source>
        <dbReference type="PIRNR" id="PIRNR004967"/>
    </source>
</evidence>
<dbReference type="EMBL" id="KK852879">
    <property type="protein sequence ID" value="KDR14464.1"/>
    <property type="molecule type" value="Genomic_DNA"/>
</dbReference>
<dbReference type="FunFam" id="3.40.50.11860:FF:000002">
    <property type="entry name" value="2-(3-amino-3-carboxypropyl)histidine synthase subunit 1"/>
    <property type="match status" value="1"/>
</dbReference>
<dbReference type="eggNOG" id="KOG2648">
    <property type="taxonomic scope" value="Eukaryota"/>
</dbReference>
<evidence type="ECO:0000256" key="5">
    <source>
        <dbReference type="ARBA" id="ARBA00022679"/>
    </source>
</evidence>
<reference evidence="12 13" key="1">
    <citation type="journal article" date="2014" name="Nat. Commun.">
        <title>Molecular traces of alternative social organization in a termite genome.</title>
        <authorList>
            <person name="Terrapon N."/>
            <person name="Li C."/>
            <person name="Robertson H.M."/>
            <person name="Ji L."/>
            <person name="Meng X."/>
            <person name="Booth W."/>
            <person name="Chen Z."/>
            <person name="Childers C.P."/>
            <person name="Glastad K.M."/>
            <person name="Gokhale K."/>
            <person name="Gowin J."/>
            <person name="Gronenberg W."/>
            <person name="Hermansen R.A."/>
            <person name="Hu H."/>
            <person name="Hunt B.G."/>
            <person name="Huylmans A.K."/>
            <person name="Khalil S.M."/>
            <person name="Mitchell R.D."/>
            <person name="Munoz-Torres M.C."/>
            <person name="Mustard J.A."/>
            <person name="Pan H."/>
            <person name="Reese J.T."/>
            <person name="Scharf M.E."/>
            <person name="Sun F."/>
            <person name="Vogel H."/>
            <person name="Xiao J."/>
            <person name="Yang W."/>
            <person name="Yang Z."/>
            <person name="Yang Z."/>
            <person name="Zhou J."/>
            <person name="Zhu J."/>
            <person name="Brent C.S."/>
            <person name="Elsik C.G."/>
            <person name="Goodisman M.A."/>
            <person name="Liberles D.A."/>
            <person name="Roe R.M."/>
            <person name="Vargo E.L."/>
            <person name="Vilcinskas A."/>
            <person name="Wang J."/>
            <person name="Bornberg-Bauer E."/>
            <person name="Korb J."/>
            <person name="Zhang G."/>
            <person name="Liebig J."/>
        </authorList>
    </citation>
    <scope>NUCLEOTIDE SEQUENCE [LARGE SCALE GENOMIC DNA]</scope>
    <source>
        <tissue evidence="12">Whole organism</tissue>
    </source>
</reference>
<comment type="pathway">
    <text evidence="1 11">Protein modification; peptidyl-diphthamide biosynthesis.</text>
</comment>
<dbReference type="InterPro" id="IPR035435">
    <property type="entry name" value="DPH1/DPH2_euk_archaea"/>
</dbReference>
<comment type="cofactor">
    <cofactor evidence="11">
        <name>[4Fe-4S] cluster</name>
        <dbReference type="ChEBI" id="CHEBI:49883"/>
    </cofactor>
    <text evidence="11">Binds 1 [4Fe-4S] cluster per subunit. The cluster is coordinated with 3 cysteines and an exchangeable S-adenosyl-L-methionine.</text>
</comment>
<dbReference type="GO" id="GO:0046872">
    <property type="term" value="F:metal ion binding"/>
    <property type="evidence" value="ECO:0007669"/>
    <property type="project" value="UniProtKB-KW"/>
</dbReference>
<dbReference type="GO" id="GO:0051539">
    <property type="term" value="F:4 iron, 4 sulfur cluster binding"/>
    <property type="evidence" value="ECO:0007669"/>
    <property type="project" value="UniProtKB-UniRule"/>
</dbReference>
<evidence type="ECO:0000256" key="8">
    <source>
        <dbReference type="ARBA" id="ARBA00023004"/>
    </source>
</evidence>
<comment type="similarity">
    <text evidence="2 11">Belongs to the DPH1/DPH2 family. DPH1 subfamily.</text>
</comment>
<evidence type="ECO:0000313" key="13">
    <source>
        <dbReference type="Proteomes" id="UP000027135"/>
    </source>
</evidence>
<keyword evidence="8" id="KW-0408">Iron</keyword>
<dbReference type="Pfam" id="PF01866">
    <property type="entry name" value="Diphthamide_syn"/>
    <property type="match status" value="1"/>
</dbReference>
<protein>
    <recommendedName>
        <fullName evidence="4 11">2-(3-amino-3-carboxypropyl)histidine synthase subunit 1</fullName>
        <ecNumber evidence="3 11">2.5.1.108</ecNumber>
    </recommendedName>
</protein>
<evidence type="ECO:0000256" key="1">
    <source>
        <dbReference type="ARBA" id="ARBA00005156"/>
    </source>
</evidence>
<dbReference type="OrthoDB" id="1649088at2759"/>
<keyword evidence="6 11" id="KW-0949">S-adenosyl-L-methionine</keyword>
<keyword evidence="11" id="KW-0004">4Fe-4S</keyword>
<sequence>MSEGRGAVVVKAKSERKVFKHTVKSVNKIPDELLHDVNLRNAVTVLPQNYNFEIPKTIWRIRQTGAKRVALQMPEGLVMFATTIADIIEKFTEADTVIMGDVTYGACCVDDYTAKALGVDLLVHYGHSCLIPIDQTSGIKMLYIFVDIKIDALHFHNTVKLNFPKHLKLGLVSTIQFVATLQGVAAELRRDGYQITIPQSRPLSPGEILGCTAPQIPDVDVLIYLGDGRFHLEAAMIANPKLKAYRYDPYDKKFTEEFYDHVEMRTVRKQAISEASNASRFGLILGTLGRQGSTKVLEHFQDRLSKVSKEGVIVLLSEIFPDKLRLFPDIGAWIQVACPRLSIDWGKAFDKPLLTPYEGAIALREAEWQADEERNYPMDFYSNDSLGPWTPNHKPTAVVKTDDKCCDKCK</sequence>
<dbReference type="UniPathway" id="UPA00559"/>
<dbReference type="FunFam" id="3.40.50.11840:FF:000001">
    <property type="entry name" value="2-(3-amino-3-carboxypropyl)histidine synthase subunit 1"/>
    <property type="match status" value="1"/>
</dbReference>
<evidence type="ECO:0000256" key="7">
    <source>
        <dbReference type="ARBA" id="ARBA00022723"/>
    </source>
</evidence>
<dbReference type="OMA" id="PGQVLGC"/>
<dbReference type="InterPro" id="IPR042264">
    <property type="entry name" value="DPH1/DPH2_2"/>
</dbReference>
<dbReference type="SFLD" id="SFLDS00032">
    <property type="entry name" value="Radical_SAM_3-amino-3-carboxyp"/>
    <property type="match status" value="1"/>
</dbReference>
<dbReference type="Gene3D" id="3.40.50.11860">
    <property type="entry name" value="Diphthamide synthesis DPH1/DPH2 domain 3"/>
    <property type="match status" value="1"/>
</dbReference>
<evidence type="ECO:0000256" key="10">
    <source>
        <dbReference type="ARBA" id="ARBA00048403"/>
    </source>
</evidence>
<evidence type="ECO:0000313" key="12">
    <source>
        <dbReference type="EMBL" id="KDR14464.1"/>
    </source>
</evidence>
<evidence type="ECO:0000256" key="6">
    <source>
        <dbReference type="ARBA" id="ARBA00022691"/>
    </source>
</evidence>
<keyword evidence="7" id="KW-0479">Metal-binding</keyword>
<dbReference type="STRING" id="136037.A0A067QWF0"/>
<dbReference type="InterPro" id="IPR016435">
    <property type="entry name" value="DPH1/DPH2"/>
</dbReference>